<dbReference type="Pfam" id="PF00106">
    <property type="entry name" value="adh_short"/>
    <property type="match status" value="1"/>
</dbReference>
<evidence type="ECO:0000256" key="3">
    <source>
        <dbReference type="ARBA" id="ARBA00022857"/>
    </source>
</evidence>
<dbReference type="PROSITE" id="PS00061">
    <property type="entry name" value="ADH_SHORT"/>
    <property type="match status" value="1"/>
</dbReference>
<dbReference type="PRINTS" id="PR00080">
    <property type="entry name" value="SDRFAMILY"/>
</dbReference>
<reference evidence="6 7" key="1">
    <citation type="submission" date="2020-08" db="EMBL/GenBank/DDBJ databases">
        <title>Genomic Encyclopedia of Type Strains, Phase IV (KMG-IV): sequencing the most valuable type-strain genomes for metagenomic binning, comparative biology and taxonomic classification.</title>
        <authorList>
            <person name="Goeker M."/>
        </authorList>
    </citation>
    <scope>NUCLEOTIDE SEQUENCE [LARGE SCALE GENOMIC DNA]</scope>
    <source>
        <strain evidence="6 7">DSM 25897</strain>
    </source>
</reference>
<accession>A0A7W7XYQ1</accession>
<dbReference type="Proteomes" id="UP000519004">
    <property type="component" value="Unassembled WGS sequence"/>
</dbReference>
<evidence type="ECO:0000256" key="2">
    <source>
        <dbReference type="ARBA" id="ARBA00022490"/>
    </source>
</evidence>
<dbReference type="InterPro" id="IPR020904">
    <property type="entry name" value="Sc_DH/Rdtase_CS"/>
</dbReference>
<dbReference type="InterPro" id="IPR051721">
    <property type="entry name" value="Biopterin_syn/organic_redct"/>
</dbReference>
<dbReference type="GO" id="GO:0004757">
    <property type="term" value="F:sepiapterin reductase (NADP+) activity"/>
    <property type="evidence" value="ECO:0007669"/>
    <property type="project" value="TreeGrafter"/>
</dbReference>
<dbReference type="GO" id="GO:0005737">
    <property type="term" value="C:cytoplasm"/>
    <property type="evidence" value="ECO:0007669"/>
    <property type="project" value="UniProtKB-SubCell"/>
</dbReference>
<dbReference type="InterPro" id="IPR036291">
    <property type="entry name" value="NAD(P)-bd_dom_sf"/>
</dbReference>
<sequence>MHSVFVISGVSRGLGAALAHAVLARGDRLIGISRSPSPLGTHIVHDLAQPAGLADKLAPLLRAEVGPQVRRYVLVNNAGVLAPIGTRYDTADIERNLMVNLAAPIALSRVFLDILAEVPADKRVLNISSGAATRPIHGWSLYCAAKAGLEHFGRCLALEQQVAAHPADVVNISPGVIDTGMQAAIRAATPEQFPDLARFQALHAEGALATPEAIADKLLAGIDAGARHAGVTLPIDDFAAGRTDPA</sequence>
<keyword evidence="7" id="KW-1185">Reference proteome</keyword>
<evidence type="ECO:0000313" key="6">
    <source>
        <dbReference type="EMBL" id="MBB5014871.1"/>
    </source>
</evidence>
<protein>
    <submittedName>
        <fullName evidence="6">NAD(P)-dependent dehydrogenase (Short-subunit alcohol dehydrogenase family)</fullName>
    </submittedName>
</protein>
<keyword evidence="3" id="KW-0521">NADP</keyword>
<evidence type="ECO:0000256" key="1">
    <source>
        <dbReference type="ARBA" id="ARBA00004496"/>
    </source>
</evidence>
<name>A0A7W7XYQ1_9GAMM</name>
<dbReference type="PANTHER" id="PTHR44085">
    <property type="entry name" value="SEPIAPTERIN REDUCTASE"/>
    <property type="match status" value="1"/>
</dbReference>
<evidence type="ECO:0000313" key="7">
    <source>
        <dbReference type="Proteomes" id="UP000519004"/>
    </source>
</evidence>
<comment type="caution">
    <text evidence="6">The sequence shown here is derived from an EMBL/GenBank/DDBJ whole genome shotgun (WGS) entry which is preliminary data.</text>
</comment>
<comment type="subcellular location">
    <subcellularLocation>
        <location evidence="1">Cytoplasm</location>
    </subcellularLocation>
</comment>
<evidence type="ECO:0000256" key="5">
    <source>
        <dbReference type="RuleBase" id="RU000363"/>
    </source>
</evidence>
<dbReference type="RefSeq" id="WP_183947449.1">
    <property type="nucleotide sequence ID" value="NZ_JACHHX010000004.1"/>
</dbReference>
<dbReference type="EMBL" id="JACHHX010000004">
    <property type="protein sequence ID" value="MBB5014871.1"/>
    <property type="molecule type" value="Genomic_DNA"/>
</dbReference>
<dbReference type="PRINTS" id="PR00081">
    <property type="entry name" value="GDHRDH"/>
</dbReference>
<dbReference type="PANTHER" id="PTHR44085:SF2">
    <property type="entry name" value="SEPIAPTERIN REDUCTASE"/>
    <property type="match status" value="1"/>
</dbReference>
<keyword evidence="4" id="KW-0560">Oxidoreductase</keyword>
<dbReference type="AlphaFoldDB" id="A0A7W7XYQ1"/>
<dbReference type="Gene3D" id="3.40.50.720">
    <property type="entry name" value="NAD(P)-binding Rossmann-like Domain"/>
    <property type="match status" value="1"/>
</dbReference>
<gene>
    <name evidence="6" type="ORF">HNQ58_000748</name>
</gene>
<keyword evidence="2" id="KW-0963">Cytoplasm</keyword>
<dbReference type="InterPro" id="IPR002347">
    <property type="entry name" value="SDR_fam"/>
</dbReference>
<organism evidence="6 7">
    <name type="scientific">Rehaibacterium terrae</name>
    <dbReference type="NCBI Taxonomy" id="1341696"/>
    <lineage>
        <taxon>Bacteria</taxon>
        <taxon>Pseudomonadati</taxon>
        <taxon>Pseudomonadota</taxon>
        <taxon>Gammaproteobacteria</taxon>
        <taxon>Lysobacterales</taxon>
        <taxon>Lysobacteraceae</taxon>
        <taxon>Rehaibacterium</taxon>
    </lineage>
</organism>
<evidence type="ECO:0000256" key="4">
    <source>
        <dbReference type="ARBA" id="ARBA00023002"/>
    </source>
</evidence>
<proteinExistence type="inferred from homology"/>
<comment type="similarity">
    <text evidence="5">Belongs to the short-chain dehydrogenases/reductases (SDR) family.</text>
</comment>
<dbReference type="GO" id="GO:0006729">
    <property type="term" value="P:tetrahydrobiopterin biosynthetic process"/>
    <property type="evidence" value="ECO:0007669"/>
    <property type="project" value="TreeGrafter"/>
</dbReference>
<dbReference type="SUPFAM" id="SSF51735">
    <property type="entry name" value="NAD(P)-binding Rossmann-fold domains"/>
    <property type="match status" value="1"/>
</dbReference>